<dbReference type="SUPFAM" id="SSF101262">
    <property type="entry name" value="Methenyltetrahydrofolate cyclohydrolase-like"/>
    <property type="match status" value="1"/>
</dbReference>
<evidence type="ECO:0000313" key="2">
    <source>
        <dbReference type="EMBL" id="SHE32920.1"/>
    </source>
</evidence>
<dbReference type="AlphaFoldDB" id="A0A1M4SL36"/>
<sequence length="207" mass="23500">MIKEKKIIEFSNELDSKTPTPGGGAAAAVCGSLAASLGGMVSKYSINKKGLEDYEKVIEEALENFLVCKERLLELADEDVKAYQKFKEALKSKDKKLIEEATKNSIETAYKIAKCGYEILNNSYMIAKYGNQNLLSDAIITGYYAWATMQSGLTLVKDNLNYLKDDDYKESFKEEIKEFIVETDNLINKIRNLSEEKNHNYRRIFDV</sequence>
<accession>A0A1M4SL36</accession>
<protein>
    <submittedName>
        <fullName evidence="2">Formiminotetrahydrofolate cyclodeaminase</fullName>
    </submittedName>
</protein>
<dbReference type="Gene3D" id="1.20.120.680">
    <property type="entry name" value="Formiminotetrahydrofolate cyclodeaminase monomer, up-and-down helical bundle"/>
    <property type="match status" value="1"/>
</dbReference>
<dbReference type="Proteomes" id="UP000184334">
    <property type="component" value="Unassembled WGS sequence"/>
</dbReference>
<name>A0A1M4SL36_MARH1</name>
<dbReference type="STRING" id="1122195.SAMN02745164_00224"/>
<organism evidence="2 3">
    <name type="scientific">Marinitoga hydrogenitolerans (strain DSM 16785 / JCM 12826 / AT1271)</name>
    <dbReference type="NCBI Taxonomy" id="1122195"/>
    <lineage>
        <taxon>Bacteria</taxon>
        <taxon>Thermotogati</taxon>
        <taxon>Thermotogota</taxon>
        <taxon>Thermotogae</taxon>
        <taxon>Petrotogales</taxon>
        <taxon>Petrotogaceae</taxon>
        <taxon>Marinitoga</taxon>
    </lineage>
</organism>
<feature type="domain" description="Cyclodeaminase/cyclohydrolase" evidence="1">
    <location>
        <begin position="7"/>
        <end position="177"/>
    </location>
</feature>
<dbReference type="GO" id="GO:0003824">
    <property type="term" value="F:catalytic activity"/>
    <property type="evidence" value="ECO:0007669"/>
    <property type="project" value="InterPro"/>
</dbReference>
<dbReference type="RefSeq" id="WP_072862547.1">
    <property type="nucleotide sequence ID" value="NZ_FQUI01000002.1"/>
</dbReference>
<dbReference type="OrthoDB" id="49343at2"/>
<evidence type="ECO:0000313" key="3">
    <source>
        <dbReference type="Proteomes" id="UP000184334"/>
    </source>
</evidence>
<gene>
    <name evidence="2" type="ORF">SAMN02745164_00224</name>
</gene>
<dbReference type="EMBL" id="FQUI01000002">
    <property type="protein sequence ID" value="SHE32920.1"/>
    <property type="molecule type" value="Genomic_DNA"/>
</dbReference>
<dbReference type="InterPro" id="IPR036178">
    <property type="entry name" value="Formintransfe-cycloase-like_sf"/>
</dbReference>
<reference evidence="2" key="1">
    <citation type="submission" date="2016-11" db="EMBL/GenBank/DDBJ databases">
        <authorList>
            <person name="Varghese N."/>
            <person name="Submissions S."/>
        </authorList>
    </citation>
    <scope>NUCLEOTIDE SEQUENCE [LARGE SCALE GENOMIC DNA]</scope>
    <source>
        <strain evidence="2">DSM 16785</strain>
    </source>
</reference>
<keyword evidence="3" id="KW-1185">Reference proteome</keyword>
<dbReference type="InterPro" id="IPR007044">
    <property type="entry name" value="Cyclodeamin/CycHdrlase"/>
</dbReference>
<evidence type="ECO:0000259" key="1">
    <source>
        <dbReference type="Pfam" id="PF04961"/>
    </source>
</evidence>
<dbReference type="Pfam" id="PF04961">
    <property type="entry name" value="FTCD_C"/>
    <property type="match status" value="1"/>
</dbReference>
<proteinExistence type="predicted"/>
<comment type="caution">
    <text evidence="2">The sequence shown here is derived from an EMBL/GenBank/DDBJ whole genome shotgun (WGS) entry which is preliminary data.</text>
</comment>